<sequence length="254" mass="27910">MFGYDNALHHVAKFFIIMQVIEAFNQNGLYFLLFALCLDADSIPETTRFVAGRRAKTETYSAKYIYTWVLLLGMWLLVVALKIYFTMLFLWLIPLLVLVYGTALHAYPYLFAGVAACPPHAGPAVEMAGICTLLAFLLVFCGYRACWLFPCPAGSSSRQTSRPTTPSGATSTSRPSASCSTTWASPGRRTASGSRPAGRPCAGRGYRRSCAQSARGDSQTLLLRRKYLLPRCTALCVASIHTCSCKSVTMWVKP</sequence>
<evidence type="ECO:0000313" key="3">
    <source>
        <dbReference type="EnsemblProtists" id="EOD26355"/>
    </source>
</evidence>
<keyword evidence="4" id="KW-1185">Reference proteome</keyword>
<dbReference type="PaxDb" id="2903-EOD26355"/>
<evidence type="ECO:0000256" key="2">
    <source>
        <dbReference type="SAM" id="Phobius"/>
    </source>
</evidence>
<accession>A0A0D3JS70</accession>
<protein>
    <recommendedName>
        <fullName evidence="5">Glycerophosphocholine acyltransferase 1</fullName>
    </recommendedName>
</protein>
<feature type="compositionally biased region" description="Low complexity" evidence="1">
    <location>
        <begin position="155"/>
        <end position="167"/>
    </location>
</feature>
<dbReference type="EnsemblProtists" id="EOD26355">
    <property type="protein sequence ID" value="EOD26355"/>
    <property type="gene ID" value="EMIHUDRAFT_435036"/>
</dbReference>
<dbReference type="KEGG" id="ehx:EMIHUDRAFT_435036"/>
<organism evidence="3 4">
    <name type="scientific">Emiliania huxleyi (strain CCMP1516)</name>
    <dbReference type="NCBI Taxonomy" id="280463"/>
    <lineage>
        <taxon>Eukaryota</taxon>
        <taxon>Haptista</taxon>
        <taxon>Haptophyta</taxon>
        <taxon>Prymnesiophyceae</taxon>
        <taxon>Isochrysidales</taxon>
        <taxon>Noelaerhabdaceae</taxon>
        <taxon>Emiliania</taxon>
    </lineage>
</organism>
<evidence type="ECO:0000313" key="4">
    <source>
        <dbReference type="Proteomes" id="UP000013827"/>
    </source>
</evidence>
<keyword evidence="2" id="KW-0472">Membrane</keyword>
<proteinExistence type="predicted"/>
<dbReference type="GeneID" id="17271900"/>
<reference evidence="4" key="1">
    <citation type="journal article" date="2013" name="Nature">
        <title>Pan genome of the phytoplankton Emiliania underpins its global distribution.</title>
        <authorList>
            <person name="Read B.A."/>
            <person name="Kegel J."/>
            <person name="Klute M.J."/>
            <person name="Kuo A."/>
            <person name="Lefebvre S.C."/>
            <person name="Maumus F."/>
            <person name="Mayer C."/>
            <person name="Miller J."/>
            <person name="Monier A."/>
            <person name="Salamov A."/>
            <person name="Young J."/>
            <person name="Aguilar M."/>
            <person name="Claverie J.M."/>
            <person name="Frickenhaus S."/>
            <person name="Gonzalez K."/>
            <person name="Herman E.K."/>
            <person name="Lin Y.C."/>
            <person name="Napier J."/>
            <person name="Ogata H."/>
            <person name="Sarno A.F."/>
            <person name="Shmutz J."/>
            <person name="Schroeder D."/>
            <person name="de Vargas C."/>
            <person name="Verret F."/>
            <person name="von Dassow P."/>
            <person name="Valentin K."/>
            <person name="Van de Peer Y."/>
            <person name="Wheeler G."/>
            <person name="Dacks J.B."/>
            <person name="Delwiche C.F."/>
            <person name="Dyhrman S.T."/>
            <person name="Glockner G."/>
            <person name="John U."/>
            <person name="Richards T."/>
            <person name="Worden A.Z."/>
            <person name="Zhang X."/>
            <person name="Grigoriev I.V."/>
            <person name="Allen A.E."/>
            <person name="Bidle K."/>
            <person name="Borodovsky M."/>
            <person name="Bowler C."/>
            <person name="Brownlee C."/>
            <person name="Cock J.M."/>
            <person name="Elias M."/>
            <person name="Gladyshev V.N."/>
            <person name="Groth M."/>
            <person name="Guda C."/>
            <person name="Hadaegh A."/>
            <person name="Iglesias-Rodriguez M.D."/>
            <person name="Jenkins J."/>
            <person name="Jones B.M."/>
            <person name="Lawson T."/>
            <person name="Leese F."/>
            <person name="Lindquist E."/>
            <person name="Lobanov A."/>
            <person name="Lomsadze A."/>
            <person name="Malik S.B."/>
            <person name="Marsh M.E."/>
            <person name="Mackinder L."/>
            <person name="Mock T."/>
            <person name="Mueller-Roeber B."/>
            <person name="Pagarete A."/>
            <person name="Parker M."/>
            <person name="Probert I."/>
            <person name="Quesneville H."/>
            <person name="Raines C."/>
            <person name="Rensing S.A."/>
            <person name="Riano-Pachon D.M."/>
            <person name="Richier S."/>
            <person name="Rokitta S."/>
            <person name="Shiraiwa Y."/>
            <person name="Soanes D.M."/>
            <person name="van der Giezen M."/>
            <person name="Wahlund T.M."/>
            <person name="Williams B."/>
            <person name="Wilson W."/>
            <person name="Wolfe G."/>
            <person name="Wurch L.L."/>
        </authorList>
    </citation>
    <scope>NUCLEOTIDE SEQUENCE</scope>
</reference>
<keyword evidence="2" id="KW-0812">Transmembrane</keyword>
<dbReference type="RefSeq" id="XP_005778784.1">
    <property type="nucleotide sequence ID" value="XM_005778727.1"/>
</dbReference>
<evidence type="ECO:0000256" key="1">
    <source>
        <dbReference type="SAM" id="MobiDB-lite"/>
    </source>
</evidence>
<feature type="transmembrane region" description="Helical" evidence="2">
    <location>
        <begin position="64"/>
        <end position="81"/>
    </location>
</feature>
<name>A0A0D3JS70_EMIH1</name>
<dbReference type="Proteomes" id="UP000013827">
    <property type="component" value="Unassembled WGS sequence"/>
</dbReference>
<reference evidence="3" key="2">
    <citation type="submission" date="2024-10" db="UniProtKB">
        <authorList>
            <consortium name="EnsemblProtists"/>
        </authorList>
    </citation>
    <scope>IDENTIFICATION</scope>
</reference>
<feature type="transmembrane region" description="Helical" evidence="2">
    <location>
        <begin position="88"/>
        <end position="107"/>
    </location>
</feature>
<feature type="region of interest" description="Disordered" evidence="1">
    <location>
        <begin position="153"/>
        <end position="205"/>
    </location>
</feature>
<evidence type="ECO:0008006" key="5">
    <source>
        <dbReference type="Google" id="ProtNLM"/>
    </source>
</evidence>
<feature type="transmembrane region" description="Helical" evidence="2">
    <location>
        <begin position="127"/>
        <end position="149"/>
    </location>
</feature>
<dbReference type="HOGENOM" id="CLU_1095947_0_0_1"/>
<dbReference type="AlphaFoldDB" id="A0A0D3JS70"/>
<feature type="compositionally biased region" description="Polar residues" evidence="1">
    <location>
        <begin position="168"/>
        <end position="184"/>
    </location>
</feature>
<keyword evidence="2" id="KW-1133">Transmembrane helix</keyword>